<feature type="binding site" evidence="2">
    <location>
        <position position="110"/>
    </location>
    <ligand>
        <name>Fe cation</name>
        <dbReference type="ChEBI" id="CHEBI:24875"/>
    </ligand>
</feature>
<dbReference type="InterPro" id="IPR008778">
    <property type="entry name" value="Pirin_C_dom"/>
</dbReference>
<keyword evidence="2" id="KW-0479">Metal-binding</keyword>
<feature type="domain" description="Pirin N-terminal" evidence="4">
    <location>
        <begin position="36"/>
        <end position="128"/>
    </location>
</feature>
<dbReference type="InterPro" id="IPR003829">
    <property type="entry name" value="Pirin_N_dom"/>
</dbReference>
<feature type="binding site" evidence="2">
    <location>
        <position position="112"/>
    </location>
    <ligand>
        <name>Fe cation</name>
        <dbReference type="ChEBI" id="CHEBI:24875"/>
    </ligand>
</feature>
<feature type="binding site" evidence="2">
    <location>
        <position position="68"/>
    </location>
    <ligand>
        <name>Fe cation</name>
        <dbReference type="ChEBI" id="CHEBI:24875"/>
    </ligand>
</feature>
<dbReference type="PANTHER" id="PTHR13903">
    <property type="entry name" value="PIRIN-RELATED"/>
    <property type="match status" value="1"/>
</dbReference>
<gene>
    <name evidence="6" type="ORF">RB653_001234</name>
</gene>
<organism evidence="6 7">
    <name type="scientific">Dictyostelium firmibasis</name>
    <dbReference type="NCBI Taxonomy" id="79012"/>
    <lineage>
        <taxon>Eukaryota</taxon>
        <taxon>Amoebozoa</taxon>
        <taxon>Evosea</taxon>
        <taxon>Eumycetozoa</taxon>
        <taxon>Dictyostelia</taxon>
        <taxon>Dictyosteliales</taxon>
        <taxon>Dictyosteliaceae</taxon>
        <taxon>Dictyostelium</taxon>
    </lineage>
</organism>
<dbReference type="CDD" id="cd02247">
    <property type="entry name" value="cupin_pirin_C"/>
    <property type="match status" value="1"/>
</dbReference>
<comment type="similarity">
    <text evidence="1 3">Belongs to the pirin family.</text>
</comment>
<dbReference type="GO" id="GO:0046872">
    <property type="term" value="F:metal ion binding"/>
    <property type="evidence" value="ECO:0007669"/>
    <property type="project" value="UniProtKB-KW"/>
</dbReference>
<evidence type="ECO:0000313" key="6">
    <source>
        <dbReference type="EMBL" id="KAK5581204.1"/>
    </source>
</evidence>
<dbReference type="InterPro" id="IPR011051">
    <property type="entry name" value="RmlC_Cupin_sf"/>
</dbReference>
<sequence length="300" mass="33865">MKSISRKVNKIAQGMDTQDGAGVSLQRVIGGPFSGSVSYREMDPFLMLDSFRSDNPDDYIEGFPSHPHRGQQTLTYMIEGVMEHQDNKGNKGLLLPGMVQVMNAGKGIIHSEIPQQRDGVMFGFQFWLNLSAIDKMSEPWYKDIASSEIKEIITKNSKKVRVIAGNYEGIEGVVKNLRVKPIFLDVKLEPNTKFSVEIPDFDHNSFVYVFEGDALFGPTDNQIKVEDRHIGVLENIDRNTLTKDDPIPNKLDATAGDKGVRFLFLSAKPLREPVVKYGPFVMNTEQEIQEAFRDYQLGRF</sequence>
<dbReference type="CDD" id="cd02909">
    <property type="entry name" value="cupin_pirin_N"/>
    <property type="match status" value="1"/>
</dbReference>
<dbReference type="InterPro" id="IPR012093">
    <property type="entry name" value="Pirin"/>
</dbReference>
<protein>
    <recommendedName>
        <fullName evidence="8">Pirin family protein</fullName>
    </recommendedName>
</protein>
<dbReference type="PANTHER" id="PTHR13903:SF8">
    <property type="entry name" value="PIRIN"/>
    <property type="match status" value="1"/>
</dbReference>
<evidence type="ECO:0008006" key="8">
    <source>
        <dbReference type="Google" id="ProtNLM"/>
    </source>
</evidence>
<feature type="binding site" evidence="2">
    <location>
        <position position="66"/>
    </location>
    <ligand>
        <name>Fe cation</name>
        <dbReference type="ChEBI" id="CHEBI:24875"/>
    </ligand>
</feature>
<evidence type="ECO:0000259" key="4">
    <source>
        <dbReference type="Pfam" id="PF02678"/>
    </source>
</evidence>
<proteinExistence type="inferred from homology"/>
<dbReference type="EMBL" id="JAVFKY010000002">
    <property type="protein sequence ID" value="KAK5581204.1"/>
    <property type="molecule type" value="Genomic_DNA"/>
</dbReference>
<feature type="domain" description="Pirin C-terminal" evidence="5">
    <location>
        <begin position="184"/>
        <end position="300"/>
    </location>
</feature>
<dbReference type="Gene3D" id="2.60.120.10">
    <property type="entry name" value="Jelly Rolls"/>
    <property type="match status" value="2"/>
</dbReference>
<reference evidence="6 7" key="1">
    <citation type="submission" date="2023-11" db="EMBL/GenBank/DDBJ databases">
        <title>Dfirmibasis_genome.</title>
        <authorList>
            <person name="Edelbroek B."/>
            <person name="Kjellin J."/>
            <person name="Jerlstrom-Hultqvist J."/>
            <person name="Soderbom F."/>
        </authorList>
    </citation>
    <scope>NUCLEOTIDE SEQUENCE [LARGE SCALE GENOMIC DNA]</scope>
    <source>
        <strain evidence="6 7">TNS-C-14</strain>
    </source>
</reference>
<keyword evidence="2" id="KW-0408">Iron</keyword>
<comment type="cofactor">
    <cofactor evidence="2">
        <name>Fe cation</name>
        <dbReference type="ChEBI" id="CHEBI:24875"/>
    </cofactor>
    <text evidence="2">Binds 1 Fe cation per subunit.</text>
</comment>
<dbReference type="AlphaFoldDB" id="A0AAN7TWM5"/>
<evidence type="ECO:0000259" key="5">
    <source>
        <dbReference type="Pfam" id="PF05726"/>
    </source>
</evidence>
<dbReference type="PIRSF" id="PIRSF006232">
    <property type="entry name" value="Pirin"/>
    <property type="match status" value="1"/>
</dbReference>
<evidence type="ECO:0000313" key="7">
    <source>
        <dbReference type="Proteomes" id="UP001344447"/>
    </source>
</evidence>
<accession>A0AAN7TWM5</accession>
<dbReference type="InterPro" id="IPR014710">
    <property type="entry name" value="RmlC-like_jellyroll"/>
</dbReference>
<comment type="caution">
    <text evidence="6">The sequence shown here is derived from an EMBL/GenBank/DDBJ whole genome shotgun (WGS) entry which is preliminary data.</text>
</comment>
<dbReference type="Pfam" id="PF02678">
    <property type="entry name" value="Pirin"/>
    <property type="match status" value="1"/>
</dbReference>
<evidence type="ECO:0000256" key="2">
    <source>
        <dbReference type="PIRSR" id="PIRSR006232-1"/>
    </source>
</evidence>
<name>A0AAN7TWM5_9MYCE</name>
<evidence type="ECO:0000256" key="1">
    <source>
        <dbReference type="ARBA" id="ARBA00008416"/>
    </source>
</evidence>
<evidence type="ECO:0000256" key="3">
    <source>
        <dbReference type="RuleBase" id="RU003457"/>
    </source>
</evidence>
<dbReference type="SUPFAM" id="SSF51182">
    <property type="entry name" value="RmlC-like cupins"/>
    <property type="match status" value="1"/>
</dbReference>
<dbReference type="Proteomes" id="UP001344447">
    <property type="component" value="Unassembled WGS sequence"/>
</dbReference>
<dbReference type="Pfam" id="PF05726">
    <property type="entry name" value="Pirin_C"/>
    <property type="match status" value="1"/>
</dbReference>
<keyword evidence="7" id="KW-1185">Reference proteome</keyword>